<feature type="transmembrane region" description="Helical" evidence="6">
    <location>
        <begin position="234"/>
        <end position="254"/>
    </location>
</feature>
<reference evidence="10" key="1">
    <citation type="submission" date="2013-06" db="EMBL/GenBank/DDBJ databases">
        <authorList>
            <person name="Zhao Q."/>
        </authorList>
    </citation>
    <scope>NUCLEOTIDE SEQUENCE</scope>
    <source>
        <strain evidence="10">cv. W1943</strain>
    </source>
</reference>
<evidence type="ECO:0000256" key="6">
    <source>
        <dbReference type="SAM" id="Phobius"/>
    </source>
</evidence>
<keyword evidence="3 6" id="KW-0812">Transmembrane</keyword>
<dbReference type="STRING" id="4529.A0A0E0P3N4"/>
<keyword evidence="5 6" id="KW-0472">Membrane</keyword>
<dbReference type="Pfam" id="PF05922">
    <property type="entry name" value="Inhibitor_I9"/>
    <property type="match status" value="1"/>
</dbReference>
<feature type="domain" description="Inhibitor I9" evidence="8">
    <location>
        <begin position="516"/>
        <end position="572"/>
    </location>
</feature>
<comment type="subcellular location">
    <subcellularLocation>
        <location evidence="1">Membrane</location>
        <topology evidence="1">Multi-pass membrane protein</topology>
    </subcellularLocation>
</comment>
<evidence type="ECO:0000313" key="9">
    <source>
        <dbReference type="EnsemblPlants" id="ORUFI03G42060.1"/>
    </source>
</evidence>
<evidence type="ECO:0000313" key="10">
    <source>
        <dbReference type="Proteomes" id="UP000008022"/>
    </source>
</evidence>
<keyword evidence="4 6" id="KW-1133">Transmembrane helix</keyword>
<dbReference type="HOGENOM" id="CLU_000445_33_4_1"/>
<feature type="transmembrane region" description="Helical" evidence="6">
    <location>
        <begin position="204"/>
        <end position="222"/>
    </location>
</feature>
<dbReference type="EnsemblPlants" id="ORUFI03G42060.1">
    <property type="protein sequence ID" value="ORUFI03G42060.1"/>
    <property type="gene ID" value="ORUFI03G42060"/>
</dbReference>
<feature type="transmembrane region" description="Helical" evidence="6">
    <location>
        <begin position="266"/>
        <end position="292"/>
    </location>
</feature>
<feature type="transmembrane region" description="Helical" evidence="6">
    <location>
        <begin position="30"/>
        <end position="52"/>
    </location>
</feature>
<dbReference type="Proteomes" id="UP000008022">
    <property type="component" value="Unassembled WGS sequence"/>
</dbReference>
<dbReference type="Gene3D" id="1.10.3430.10">
    <property type="entry name" value="Ammonium transporter AmtB like domains"/>
    <property type="match status" value="2"/>
</dbReference>
<sequence>MSSSATVVPLAYQGNTSASVADWLNKGDNAWQLVAATLVGLQSVPGLVVLYGGVVKKKWAVNSAFMALYAFAAVWICWVTWAYNMSFGEKLLPIWGKARPALDQGLLVGRAALPATVHYRADGSVETAAVEPLYPMATVVYFQCVFAAITLILVAGSLLGRMSFLAWMIFVPLWLTFSYTVGAFSLWGGGFLFHWGVIDYCGGYVIHVSAGIAGFTAAYWVGPRAQKDRERFPPNNILFTLTGAGLLWMGWAGFNGGGPYAANSVASMAVLNTNICTAMSLIVWTCLDVIFFKKPSVVGAVQGMITGLRVDDTLGVFHTHAVAGLLGGLLTGLFAEPTLCNLFLPVADSRGAFYGGAGGAQFGKQIAGGLFVVAWNVVVTSLICLAINLLVPLRMPDDKLEVGDDAVHGEEAYALWGDGEMYDVTKHGSDAAVAPVVLNTDLSFAAHKQQSDRGEAPLRSFANLAMKPWTTAVSLLLAAAVAMAAAVAAGEGGAANYLVFVDPPPSGVVCTAYQLSILAAALGSEEKAKGAIIYNYKNVVSGFSARLTPSELEAVKKQPQVNRVLPSATLSLMSSNFDGIS</sequence>
<dbReference type="Pfam" id="PF00909">
    <property type="entry name" value="Ammonium_transp"/>
    <property type="match status" value="1"/>
</dbReference>
<evidence type="ECO:0000259" key="8">
    <source>
        <dbReference type="Pfam" id="PF05922"/>
    </source>
</evidence>
<feature type="transmembrane region" description="Helical" evidence="6">
    <location>
        <begin position="366"/>
        <end position="391"/>
    </location>
</feature>
<dbReference type="GO" id="GO:0008519">
    <property type="term" value="F:ammonium channel activity"/>
    <property type="evidence" value="ECO:0007669"/>
    <property type="project" value="InterPro"/>
</dbReference>
<dbReference type="SUPFAM" id="SSF111352">
    <property type="entry name" value="Ammonium transporter"/>
    <property type="match status" value="1"/>
</dbReference>
<dbReference type="InterPro" id="IPR024041">
    <property type="entry name" value="NH4_transpt_AmtB-like_dom"/>
</dbReference>
<dbReference type="eggNOG" id="KOG0682">
    <property type="taxonomic scope" value="Eukaryota"/>
</dbReference>
<feature type="transmembrane region" description="Helical" evidence="6">
    <location>
        <begin position="313"/>
        <end position="335"/>
    </location>
</feature>
<comment type="similarity">
    <text evidence="2">Belongs to the ammonia transporter channel (TC 1.A.11.2) family.</text>
</comment>
<dbReference type="PANTHER" id="PTHR43029">
    <property type="entry name" value="AMMONIUM TRANSPORTER MEP2"/>
    <property type="match status" value="1"/>
</dbReference>
<dbReference type="InterPro" id="IPR037045">
    <property type="entry name" value="S8pro/Inhibitor_I9_sf"/>
</dbReference>
<dbReference type="InterPro" id="IPR001905">
    <property type="entry name" value="Ammonium_transpt"/>
</dbReference>
<dbReference type="Gene3D" id="3.30.70.80">
    <property type="entry name" value="Peptidase S8 propeptide/proteinase inhibitor I9"/>
    <property type="match status" value="1"/>
</dbReference>
<feature type="transmembrane region" description="Helical" evidence="6">
    <location>
        <begin position="140"/>
        <end position="159"/>
    </location>
</feature>
<dbReference type="PANTHER" id="PTHR43029:SF2">
    <property type="entry name" value="AMMONIUM TRANSPORTER 3 MEMBER 2"/>
    <property type="match status" value="1"/>
</dbReference>
<evidence type="ECO:0000256" key="2">
    <source>
        <dbReference type="ARBA" id="ARBA00005887"/>
    </source>
</evidence>
<dbReference type="AlphaFoldDB" id="A0A0E0P3N4"/>
<reference evidence="9" key="2">
    <citation type="submission" date="2015-06" db="UniProtKB">
        <authorList>
            <consortium name="EnsemblPlants"/>
        </authorList>
    </citation>
    <scope>IDENTIFICATION</scope>
</reference>
<dbReference type="InterPro" id="IPR029020">
    <property type="entry name" value="Ammonium/urea_transptr"/>
</dbReference>
<feature type="transmembrane region" description="Helical" evidence="6">
    <location>
        <begin position="171"/>
        <end position="198"/>
    </location>
</feature>
<feature type="transmembrane region" description="Helical" evidence="6">
    <location>
        <begin position="469"/>
        <end position="489"/>
    </location>
</feature>
<feature type="domain" description="Ammonium transporter AmtB-like" evidence="7">
    <location>
        <begin position="30"/>
        <end position="308"/>
    </location>
</feature>
<organism evidence="9 10">
    <name type="scientific">Oryza rufipogon</name>
    <name type="common">Brownbeard rice</name>
    <name type="synonym">Asian wild rice</name>
    <dbReference type="NCBI Taxonomy" id="4529"/>
    <lineage>
        <taxon>Eukaryota</taxon>
        <taxon>Viridiplantae</taxon>
        <taxon>Streptophyta</taxon>
        <taxon>Embryophyta</taxon>
        <taxon>Tracheophyta</taxon>
        <taxon>Spermatophyta</taxon>
        <taxon>Magnoliopsida</taxon>
        <taxon>Liliopsida</taxon>
        <taxon>Poales</taxon>
        <taxon>Poaceae</taxon>
        <taxon>BOP clade</taxon>
        <taxon>Oryzoideae</taxon>
        <taxon>Oryzeae</taxon>
        <taxon>Oryzinae</taxon>
        <taxon>Oryza</taxon>
    </lineage>
</organism>
<keyword evidence="10" id="KW-1185">Reference proteome</keyword>
<evidence type="ECO:0000256" key="3">
    <source>
        <dbReference type="ARBA" id="ARBA00022692"/>
    </source>
</evidence>
<dbReference type="FunFam" id="1.10.3430.10:FF:000022">
    <property type="entry name" value="Os01g0831300 protein"/>
    <property type="match status" value="1"/>
</dbReference>
<evidence type="ECO:0000256" key="4">
    <source>
        <dbReference type="ARBA" id="ARBA00022989"/>
    </source>
</evidence>
<dbReference type="InterPro" id="IPR010259">
    <property type="entry name" value="S8pro/Inhibitor_I9"/>
</dbReference>
<name>A0A0E0P3N4_ORYRU</name>
<dbReference type="GO" id="GO:0005886">
    <property type="term" value="C:plasma membrane"/>
    <property type="evidence" value="ECO:0007669"/>
    <property type="project" value="TreeGrafter"/>
</dbReference>
<dbReference type="Gramene" id="ORUFI03G42060.1">
    <property type="protein sequence ID" value="ORUFI03G42060.1"/>
    <property type="gene ID" value="ORUFI03G42060"/>
</dbReference>
<feature type="transmembrane region" description="Helical" evidence="6">
    <location>
        <begin position="64"/>
        <end position="83"/>
    </location>
</feature>
<evidence type="ECO:0008006" key="11">
    <source>
        <dbReference type="Google" id="ProtNLM"/>
    </source>
</evidence>
<proteinExistence type="inferred from homology"/>
<evidence type="ECO:0000256" key="5">
    <source>
        <dbReference type="ARBA" id="ARBA00023136"/>
    </source>
</evidence>
<evidence type="ECO:0000256" key="1">
    <source>
        <dbReference type="ARBA" id="ARBA00004141"/>
    </source>
</evidence>
<accession>A0A0E0P3N4</accession>
<evidence type="ECO:0000259" key="7">
    <source>
        <dbReference type="Pfam" id="PF00909"/>
    </source>
</evidence>
<dbReference type="OMA" id="NAWEMTA"/>
<protein>
    <recommendedName>
        <fullName evidence="11">Ammonium transporter</fullName>
    </recommendedName>
</protein>